<dbReference type="Proteomes" id="UP000053760">
    <property type="component" value="Unassembled WGS sequence"/>
</dbReference>
<name>A0A091GFE5_CUCCA</name>
<evidence type="ECO:0000256" key="3">
    <source>
        <dbReference type="ARBA" id="ARBA00022695"/>
    </source>
</evidence>
<keyword evidence="5" id="KW-0479">Metal-binding</keyword>
<accession>A0A091GFE5</accession>
<dbReference type="PANTHER" id="PTHR41694:SF3">
    <property type="entry name" value="RNA-DIRECTED DNA POLYMERASE-RELATED"/>
    <property type="match status" value="1"/>
</dbReference>
<feature type="domain" description="RNase H type-1" evidence="9">
    <location>
        <begin position="1"/>
        <end position="91"/>
    </location>
</feature>
<evidence type="ECO:0000256" key="2">
    <source>
        <dbReference type="ARBA" id="ARBA00022679"/>
    </source>
</evidence>
<dbReference type="InterPro" id="IPR001584">
    <property type="entry name" value="Integrase_cat-core"/>
</dbReference>
<dbReference type="InterPro" id="IPR036397">
    <property type="entry name" value="RNaseH_sf"/>
</dbReference>
<dbReference type="GO" id="GO:0008270">
    <property type="term" value="F:zinc ion binding"/>
    <property type="evidence" value="ECO:0007669"/>
    <property type="project" value="InterPro"/>
</dbReference>
<evidence type="ECO:0000313" key="12">
    <source>
        <dbReference type="Proteomes" id="UP000053760"/>
    </source>
</evidence>
<dbReference type="Pfam" id="PF00665">
    <property type="entry name" value="rve"/>
    <property type="match status" value="1"/>
</dbReference>
<dbReference type="SUPFAM" id="SSF46919">
    <property type="entry name" value="N-terminal Zn binding domain of HIV integrase"/>
    <property type="match status" value="1"/>
</dbReference>
<sequence>AVTLAFQQFSQAINMVTDSAYVAGLVQRLDKAVLGQGTNQLLFGVMKLLWETTQNCSLPYYILHIKSHNDLLGFIAEGNAQADQLVSVVELGPVANIMQQAIASHQFFHQGHRALKRQFQFSTTEAIVASCPDCQGQHFPTVYGVNPGLRALQIWQTDITHIMEFGRQRYVHVLIDTFSSVIIATAHTGETAKDVIRHWPNNIGLITAFATCGVPQQIKTNNGPAYVSGRVKAFLQSRSASHTTGIPSVP</sequence>
<keyword evidence="8" id="KW-0695">RNA-directed DNA polymerase</keyword>
<dbReference type="InterPro" id="IPR002156">
    <property type="entry name" value="RNaseH_domain"/>
</dbReference>
<dbReference type="InterPro" id="IPR012337">
    <property type="entry name" value="RNaseH-like_sf"/>
</dbReference>
<keyword evidence="4" id="KW-0540">Nuclease</keyword>
<dbReference type="Gene3D" id="3.30.420.10">
    <property type="entry name" value="Ribonuclease H-like superfamily/Ribonuclease H"/>
    <property type="match status" value="2"/>
</dbReference>
<dbReference type="GO" id="GO:0004523">
    <property type="term" value="F:RNA-DNA hybrid ribonuclease activity"/>
    <property type="evidence" value="ECO:0007669"/>
    <property type="project" value="InterPro"/>
</dbReference>
<feature type="non-terminal residue" evidence="11">
    <location>
        <position position="1"/>
    </location>
</feature>
<dbReference type="GO" id="GO:0003964">
    <property type="term" value="F:RNA-directed DNA polymerase activity"/>
    <property type="evidence" value="ECO:0007669"/>
    <property type="project" value="UniProtKB-KW"/>
</dbReference>
<dbReference type="Pfam" id="PF02022">
    <property type="entry name" value="Integrase_Zn"/>
    <property type="match status" value="1"/>
</dbReference>
<dbReference type="Gene3D" id="1.10.10.200">
    <property type="match status" value="1"/>
</dbReference>
<evidence type="ECO:0000256" key="4">
    <source>
        <dbReference type="ARBA" id="ARBA00022722"/>
    </source>
</evidence>
<dbReference type="InterPro" id="IPR017856">
    <property type="entry name" value="Integrase-like_N"/>
</dbReference>
<evidence type="ECO:0000256" key="8">
    <source>
        <dbReference type="ARBA" id="ARBA00022918"/>
    </source>
</evidence>
<keyword evidence="7" id="KW-0378">Hydrolase</keyword>
<dbReference type="PROSITE" id="PS50879">
    <property type="entry name" value="RNASE_H_1"/>
    <property type="match status" value="1"/>
</dbReference>
<organism evidence="11 12">
    <name type="scientific">Cuculus canorus</name>
    <name type="common">Common cuckoo</name>
    <dbReference type="NCBI Taxonomy" id="55661"/>
    <lineage>
        <taxon>Eukaryota</taxon>
        <taxon>Metazoa</taxon>
        <taxon>Chordata</taxon>
        <taxon>Craniata</taxon>
        <taxon>Vertebrata</taxon>
        <taxon>Euteleostomi</taxon>
        <taxon>Archelosauria</taxon>
        <taxon>Archosauria</taxon>
        <taxon>Dinosauria</taxon>
        <taxon>Saurischia</taxon>
        <taxon>Theropoda</taxon>
        <taxon>Coelurosauria</taxon>
        <taxon>Aves</taxon>
        <taxon>Neognathae</taxon>
        <taxon>Neoaves</taxon>
        <taxon>Otidimorphae</taxon>
        <taxon>Cuculiformes</taxon>
        <taxon>Cuculidae</taxon>
        <taxon>Cuculus</taxon>
    </lineage>
</organism>
<keyword evidence="6" id="KW-0255">Endonuclease</keyword>
<evidence type="ECO:0000259" key="10">
    <source>
        <dbReference type="PROSITE" id="PS50994"/>
    </source>
</evidence>
<dbReference type="GO" id="GO:0035613">
    <property type="term" value="F:RNA stem-loop binding"/>
    <property type="evidence" value="ECO:0007669"/>
    <property type="project" value="TreeGrafter"/>
</dbReference>
<evidence type="ECO:0000256" key="6">
    <source>
        <dbReference type="ARBA" id="ARBA00022759"/>
    </source>
</evidence>
<proteinExistence type="predicted"/>
<dbReference type="PANTHER" id="PTHR41694">
    <property type="entry name" value="ENDOGENOUS RETROVIRUS GROUP K MEMBER POL PROTEIN"/>
    <property type="match status" value="1"/>
</dbReference>
<keyword evidence="12" id="KW-1185">Reference proteome</keyword>
<feature type="domain" description="Integrase catalytic" evidence="10">
    <location>
        <begin position="143"/>
        <end position="250"/>
    </location>
</feature>
<protein>
    <recommendedName>
        <fullName evidence="1">RNA-directed DNA polymerase</fullName>
        <ecNumber evidence="1">2.7.7.49</ecNumber>
    </recommendedName>
</protein>
<dbReference type="STRING" id="55661.A0A091GFE5"/>
<keyword evidence="2" id="KW-0808">Transferase</keyword>
<dbReference type="AlphaFoldDB" id="A0A091GFE5"/>
<dbReference type="EC" id="2.7.7.49" evidence="1"/>
<dbReference type="SUPFAM" id="SSF53098">
    <property type="entry name" value="Ribonuclease H-like"/>
    <property type="match status" value="2"/>
</dbReference>
<gene>
    <name evidence="11" type="ORF">N303_09928</name>
</gene>
<evidence type="ECO:0000259" key="9">
    <source>
        <dbReference type="PROSITE" id="PS50879"/>
    </source>
</evidence>
<dbReference type="EMBL" id="KL447389">
    <property type="protein sequence ID" value="KFO72832.1"/>
    <property type="molecule type" value="Genomic_DNA"/>
</dbReference>
<keyword evidence="3" id="KW-0548">Nucleotidyltransferase</keyword>
<dbReference type="GO" id="GO:0015074">
    <property type="term" value="P:DNA integration"/>
    <property type="evidence" value="ECO:0007669"/>
    <property type="project" value="InterPro"/>
</dbReference>
<evidence type="ECO:0000256" key="5">
    <source>
        <dbReference type="ARBA" id="ARBA00022723"/>
    </source>
</evidence>
<dbReference type="PROSITE" id="PS50994">
    <property type="entry name" value="INTEGRASE"/>
    <property type="match status" value="1"/>
</dbReference>
<feature type="non-terminal residue" evidence="11">
    <location>
        <position position="250"/>
    </location>
</feature>
<evidence type="ECO:0000313" key="11">
    <source>
        <dbReference type="EMBL" id="KFO72832.1"/>
    </source>
</evidence>
<evidence type="ECO:0000256" key="1">
    <source>
        <dbReference type="ARBA" id="ARBA00012493"/>
    </source>
</evidence>
<dbReference type="InterPro" id="IPR003308">
    <property type="entry name" value="Integrase_Zn-bd_dom_N"/>
</dbReference>
<evidence type="ECO:0000256" key="7">
    <source>
        <dbReference type="ARBA" id="ARBA00022801"/>
    </source>
</evidence>
<reference evidence="11 12" key="1">
    <citation type="submission" date="2014-04" db="EMBL/GenBank/DDBJ databases">
        <title>Genome evolution of avian class.</title>
        <authorList>
            <person name="Zhang G."/>
            <person name="Li C."/>
        </authorList>
    </citation>
    <scope>NUCLEOTIDE SEQUENCE [LARGE SCALE GENOMIC DNA]</scope>
    <source>
        <strain evidence="11">BGI_N303</strain>
    </source>
</reference>
<dbReference type="Pfam" id="PF00075">
    <property type="entry name" value="RNase_H"/>
    <property type="match status" value="1"/>
</dbReference>